<name>A0ABQ9K6G8_9CUCU</name>
<dbReference type="Pfam" id="PF06585">
    <property type="entry name" value="JHBP"/>
    <property type="match status" value="1"/>
</dbReference>
<feature type="non-terminal residue" evidence="1">
    <location>
        <position position="1"/>
    </location>
</feature>
<dbReference type="EMBL" id="JAPWTJ010000018">
    <property type="protein sequence ID" value="KAJ8985208.1"/>
    <property type="molecule type" value="Genomic_DNA"/>
</dbReference>
<accession>A0ABQ9K6G8</accession>
<dbReference type="Proteomes" id="UP001162164">
    <property type="component" value="Unassembled WGS sequence"/>
</dbReference>
<evidence type="ECO:0000313" key="2">
    <source>
        <dbReference type="Proteomes" id="UP001162164"/>
    </source>
</evidence>
<dbReference type="PANTHER" id="PTHR11008">
    <property type="entry name" value="PROTEIN TAKEOUT-LIKE PROTEIN"/>
    <property type="match status" value="1"/>
</dbReference>
<comment type="caution">
    <text evidence="1">The sequence shown here is derived from an EMBL/GenBank/DDBJ whole genome shotgun (WGS) entry which is preliminary data.</text>
</comment>
<proteinExistence type="predicted"/>
<organism evidence="1 2">
    <name type="scientific">Molorchus minor</name>
    <dbReference type="NCBI Taxonomy" id="1323400"/>
    <lineage>
        <taxon>Eukaryota</taxon>
        <taxon>Metazoa</taxon>
        <taxon>Ecdysozoa</taxon>
        <taxon>Arthropoda</taxon>
        <taxon>Hexapoda</taxon>
        <taxon>Insecta</taxon>
        <taxon>Pterygota</taxon>
        <taxon>Neoptera</taxon>
        <taxon>Endopterygota</taxon>
        <taxon>Coleoptera</taxon>
        <taxon>Polyphaga</taxon>
        <taxon>Cucujiformia</taxon>
        <taxon>Chrysomeloidea</taxon>
        <taxon>Cerambycidae</taxon>
        <taxon>Lamiinae</taxon>
        <taxon>Monochamini</taxon>
        <taxon>Molorchus</taxon>
    </lineage>
</organism>
<dbReference type="InterPro" id="IPR010562">
    <property type="entry name" value="Haemolymph_juvenile_hormone-bd"/>
</dbReference>
<dbReference type="SMART" id="SM00700">
    <property type="entry name" value="JHBP"/>
    <property type="match status" value="1"/>
</dbReference>
<dbReference type="InterPro" id="IPR038606">
    <property type="entry name" value="To_sf"/>
</dbReference>
<dbReference type="Gene3D" id="3.15.10.30">
    <property type="entry name" value="Haemolymph juvenile hormone binding protein"/>
    <property type="match status" value="1"/>
</dbReference>
<sequence>SNWGKCSKKDPNFNECLKDNIEDAIHKLKNGSPELGLKRFEPLDIPELIIGQGKGPVNVAQHFKDVKLHGLTESKVLEASIDNDKHILAAKSITPELRLEAHYTMKGRILLLPVVGDGPCNVTLLNTKINHTILLDSLEKKGKTYWSVKEYTVTLRPEQVIFKFDNLFDGDKRLGQEINKVLNDNWDDVFTDVREGYEKSFGLIFHSLADRVFSRVAIKDIFLD</sequence>
<protein>
    <recommendedName>
        <fullName evidence="3">Hemolymph juvenile hormone binding protein</fullName>
    </recommendedName>
</protein>
<dbReference type="PANTHER" id="PTHR11008:SF32">
    <property type="entry name" value="CIRCADIAN CLOCK-CONTROLLED PROTEIN DAYWAKE-RELATED"/>
    <property type="match status" value="1"/>
</dbReference>
<evidence type="ECO:0008006" key="3">
    <source>
        <dbReference type="Google" id="ProtNLM"/>
    </source>
</evidence>
<keyword evidence="2" id="KW-1185">Reference proteome</keyword>
<reference evidence="1" key="1">
    <citation type="journal article" date="2023" name="Insect Mol. Biol.">
        <title>Genome sequencing provides insights into the evolution of gene families encoding plant cell wall-degrading enzymes in longhorned beetles.</title>
        <authorList>
            <person name="Shin N.R."/>
            <person name="Okamura Y."/>
            <person name="Kirsch R."/>
            <person name="Pauchet Y."/>
        </authorList>
    </citation>
    <scope>NUCLEOTIDE SEQUENCE</scope>
    <source>
        <strain evidence="1">MMC_N1</strain>
    </source>
</reference>
<gene>
    <name evidence="1" type="ORF">NQ317_018237</name>
</gene>
<evidence type="ECO:0000313" key="1">
    <source>
        <dbReference type="EMBL" id="KAJ8985208.1"/>
    </source>
</evidence>